<gene>
    <name evidence="1" type="ordered locus">Dfer_0106</name>
</gene>
<dbReference type="OrthoDB" id="9790745at2"/>
<dbReference type="RefSeq" id="WP_012779725.1">
    <property type="nucleotide sequence ID" value="NC_013037.1"/>
</dbReference>
<organism evidence="1 2">
    <name type="scientific">Dyadobacter fermentans (strain ATCC 700827 / DSM 18053 / CIP 107007 / KCTC 52180 / NS114)</name>
    <dbReference type="NCBI Taxonomy" id="471854"/>
    <lineage>
        <taxon>Bacteria</taxon>
        <taxon>Pseudomonadati</taxon>
        <taxon>Bacteroidota</taxon>
        <taxon>Cytophagia</taxon>
        <taxon>Cytophagales</taxon>
        <taxon>Spirosomataceae</taxon>
        <taxon>Dyadobacter</taxon>
    </lineage>
</organism>
<dbReference type="AlphaFoldDB" id="C6VVS1"/>
<name>C6VVS1_DYAFD</name>
<evidence type="ECO:0000313" key="2">
    <source>
        <dbReference type="Proteomes" id="UP000002011"/>
    </source>
</evidence>
<dbReference type="KEGG" id="dfe:Dfer_0106"/>
<sequence length="115" mass="13309">MNVKTKRIYDPAAATDGYRVLVDRLWPRGLTKEAAHIDRWMKEVAPSDELRKWFHANMDEWDEFTARFTAEIEGSEALQELKTLAAENETLTLLFSARTTDRNQALVLKELLEKA</sequence>
<dbReference type="HOGENOM" id="CLU_137928_0_0_10"/>
<protein>
    <recommendedName>
        <fullName evidence="3">Uroporphyrin-III C-methyltransferase</fullName>
    </recommendedName>
</protein>
<evidence type="ECO:0000313" key="1">
    <source>
        <dbReference type="EMBL" id="ACT91377.1"/>
    </source>
</evidence>
<dbReference type="EMBL" id="CP001619">
    <property type="protein sequence ID" value="ACT91377.1"/>
    <property type="molecule type" value="Genomic_DNA"/>
</dbReference>
<dbReference type="STRING" id="471854.Dfer_0106"/>
<reference evidence="1 2" key="1">
    <citation type="journal article" date="2009" name="Stand. Genomic Sci.">
        <title>Complete genome sequence of Dyadobacter fermentans type strain (NS114).</title>
        <authorList>
            <person name="Lang E."/>
            <person name="Lapidus A."/>
            <person name="Chertkov O."/>
            <person name="Brettin T."/>
            <person name="Detter J.C."/>
            <person name="Han C."/>
            <person name="Copeland A."/>
            <person name="Glavina Del Rio T."/>
            <person name="Nolan M."/>
            <person name="Chen F."/>
            <person name="Lucas S."/>
            <person name="Tice H."/>
            <person name="Cheng J.F."/>
            <person name="Land M."/>
            <person name="Hauser L."/>
            <person name="Chang Y.J."/>
            <person name="Jeffries C.D."/>
            <person name="Kopitz M."/>
            <person name="Bruce D."/>
            <person name="Goodwin L."/>
            <person name="Pitluck S."/>
            <person name="Ovchinnikova G."/>
            <person name="Pati A."/>
            <person name="Ivanova N."/>
            <person name="Mavrommatis K."/>
            <person name="Chen A."/>
            <person name="Palaniappan K."/>
            <person name="Chain P."/>
            <person name="Bristow J."/>
            <person name="Eisen J.A."/>
            <person name="Markowitz V."/>
            <person name="Hugenholtz P."/>
            <person name="Goker M."/>
            <person name="Rohde M."/>
            <person name="Kyrpides N.C."/>
            <person name="Klenk H.P."/>
        </authorList>
    </citation>
    <scope>NUCLEOTIDE SEQUENCE [LARGE SCALE GENOMIC DNA]</scope>
    <source>
        <strain evidence="2">ATCC 700827 / DSM 18053 / CIP 107007 / KCTC 52180 / NS114</strain>
    </source>
</reference>
<dbReference type="PANTHER" id="PTHR36849">
    <property type="entry name" value="CYTOPLASMIC PROTEIN-RELATED"/>
    <property type="match status" value="1"/>
</dbReference>
<keyword evidence="2" id="KW-1185">Reference proteome</keyword>
<accession>C6VVS1</accession>
<dbReference type="PANTHER" id="PTHR36849:SF1">
    <property type="entry name" value="CYTOPLASMIC PROTEIN"/>
    <property type="match status" value="1"/>
</dbReference>
<proteinExistence type="predicted"/>
<dbReference type="Proteomes" id="UP000002011">
    <property type="component" value="Chromosome"/>
</dbReference>
<dbReference type="Pfam" id="PF22752">
    <property type="entry name" value="DUF488-N3i"/>
    <property type="match status" value="1"/>
</dbReference>
<evidence type="ECO:0008006" key="3">
    <source>
        <dbReference type="Google" id="ProtNLM"/>
    </source>
</evidence>
<dbReference type="InterPro" id="IPR052552">
    <property type="entry name" value="YeaO-like"/>
</dbReference>
<dbReference type="eggNOG" id="COG3189">
    <property type="taxonomic scope" value="Bacteria"/>
</dbReference>